<dbReference type="Pfam" id="PF06397">
    <property type="entry name" value="Desulfoferrod_N"/>
    <property type="match status" value="1"/>
</dbReference>
<evidence type="ECO:0000256" key="7">
    <source>
        <dbReference type="ARBA" id="ARBA00023004"/>
    </source>
</evidence>
<dbReference type="EMBL" id="WKZA01000045">
    <property type="protein sequence ID" value="MSA95364.1"/>
    <property type="molecule type" value="Genomic_DNA"/>
</dbReference>
<dbReference type="AlphaFoldDB" id="A0A1Y4FUB3"/>
<comment type="function">
    <text evidence="8">Catalyzes the one-electron reduction of superoxide anion radical to hydrogen peroxide at a nonheme ferrous iron center. Plays a fundamental role in case of oxidative stress via its superoxide detoxification activity.</text>
</comment>
<keyword evidence="4" id="KW-0813">Transport</keyword>
<reference evidence="13 17" key="4">
    <citation type="journal article" date="2019" name="Nat. Med.">
        <title>A library of human gut bacterial isolates paired with longitudinal multiomics data enables mechanistic microbiome research.</title>
        <authorList>
            <person name="Poyet M."/>
            <person name="Groussin M."/>
            <person name="Gibbons S.M."/>
            <person name="Avila-Pacheco J."/>
            <person name="Jiang X."/>
            <person name="Kearney S.M."/>
            <person name="Perrotta A.R."/>
            <person name="Berdy B."/>
            <person name="Zhao S."/>
            <person name="Lieberman T.D."/>
            <person name="Swanson P.K."/>
            <person name="Smith M."/>
            <person name="Roesemann S."/>
            <person name="Alexander J.E."/>
            <person name="Rich S.A."/>
            <person name="Livny J."/>
            <person name="Vlamakis H."/>
            <person name="Clish C."/>
            <person name="Bullock K."/>
            <person name="Deik A."/>
            <person name="Scott J."/>
            <person name="Pierce K.A."/>
            <person name="Xavier R.J."/>
            <person name="Alm E.J."/>
        </authorList>
    </citation>
    <scope>NUCLEOTIDE SEQUENCE [LARGE SCALE GENOMIC DNA]</scope>
    <source>
        <strain evidence="13 17">BIOML-A1</strain>
    </source>
</reference>
<evidence type="ECO:0000256" key="8">
    <source>
        <dbReference type="ARBA" id="ARBA00024690"/>
    </source>
</evidence>
<keyword evidence="5" id="KW-0479">Metal-binding</keyword>
<comment type="similarity">
    <text evidence="1">Belongs to the desulfoferrodoxin family.</text>
</comment>
<dbReference type="Pfam" id="PF01880">
    <property type="entry name" value="Desulfoferrodox"/>
    <property type="match status" value="1"/>
</dbReference>
<dbReference type="PANTHER" id="PTHR36541">
    <property type="entry name" value="SUPEROXIDE REDUCTASE-RELATED"/>
    <property type="match status" value="1"/>
</dbReference>
<dbReference type="Proteomes" id="UP000462865">
    <property type="component" value="Unassembled WGS sequence"/>
</dbReference>
<feature type="domain" description="Desulfoferrodoxin N-terminal" evidence="12">
    <location>
        <begin position="3"/>
        <end position="34"/>
    </location>
</feature>
<evidence type="ECO:0000256" key="1">
    <source>
        <dbReference type="ARBA" id="ARBA00005941"/>
    </source>
</evidence>
<reference evidence="15" key="2">
    <citation type="journal article" date="2019" name="Int. J. Syst. Evol. Microbiol.">
        <title>Gordonibacter faecihominis is a later heterotypic synonym of Gordonibacter urolithinfaciens.</title>
        <authorList>
            <person name="Danylec N."/>
            <person name="Stoll D.A."/>
            <person name="Huch M."/>
        </authorList>
    </citation>
    <scope>NUCLEOTIDE SEQUENCE</scope>
    <source>
        <strain evidence="15">DSM 27213</strain>
    </source>
</reference>
<comment type="caution">
    <text evidence="14">The sequence shown here is derived from an EMBL/GenBank/DDBJ whole genome shotgun (WGS) entry which is preliminary data.</text>
</comment>
<comment type="catalytic activity">
    <reaction evidence="10">
        <text>reduced [rubredoxin] + superoxide + 2 H(+) = oxidized [rubredoxin] + H2O2</text>
        <dbReference type="Rhea" id="RHEA:21324"/>
        <dbReference type="Rhea" id="RHEA-COMP:10302"/>
        <dbReference type="Rhea" id="RHEA-COMP:10303"/>
        <dbReference type="ChEBI" id="CHEBI:15378"/>
        <dbReference type="ChEBI" id="CHEBI:16240"/>
        <dbReference type="ChEBI" id="CHEBI:18421"/>
        <dbReference type="ChEBI" id="CHEBI:29033"/>
        <dbReference type="ChEBI" id="CHEBI:29034"/>
        <dbReference type="EC" id="1.15.1.2"/>
    </reaction>
</comment>
<dbReference type="EMBL" id="WPOC01000012">
    <property type="protein sequence ID" value="MVN15464.1"/>
    <property type="molecule type" value="Genomic_DNA"/>
</dbReference>
<dbReference type="GO" id="GO:0005506">
    <property type="term" value="F:iron ion binding"/>
    <property type="evidence" value="ECO:0007669"/>
    <property type="project" value="InterPro"/>
</dbReference>
<dbReference type="PANTHER" id="PTHR36541:SF1">
    <property type="entry name" value="SUPEROXIDE REDUCTASE-RELATED"/>
    <property type="match status" value="1"/>
</dbReference>
<reference evidence="15" key="3">
    <citation type="journal article" date="2019" name="Microbiol. Resour. Announc.">
        <title>Draft Genome Sequences of Type Strains of Gordonibacter faecihominis, Paraeggerthella hongkongensis, Parvibacter caecicola,Slackia equolifaciens, Slackia faecicanis, and Slackia isoflavoniconvertens.</title>
        <authorList>
            <person name="Danylec N."/>
            <person name="Stoll D.A."/>
            <person name="Dotsch A."/>
            <person name="Huch M."/>
        </authorList>
    </citation>
    <scope>NUCLEOTIDE SEQUENCE</scope>
    <source>
        <strain evidence="15">DSM 27213</strain>
    </source>
</reference>
<feature type="domain" description="Desulfoferrodoxin ferrous iron-binding" evidence="11">
    <location>
        <begin position="40"/>
        <end position="124"/>
    </location>
</feature>
<dbReference type="InterPro" id="IPR036073">
    <property type="entry name" value="Desulfoferrodoxin_Fe-bd_dom_sf"/>
</dbReference>
<sequence>MELKFYHCRHCGNIAVKPFDSGVPLVCCGEQMEELVANTTDAALEKHVPDVKVDGSNVHVQVGSTLHPMTPEHYITFVCLQTKNGYQFVQLTPEDAPVADFAVAEGDEPVKVYEYCNIHGLWVAEV</sequence>
<evidence type="ECO:0000313" key="15">
    <source>
        <dbReference type="EMBL" id="ROT89925.1"/>
    </source>
</evidence>
<proteinExistence type="inferred from homology"/>
<evidence type="ECO:0000259" key="11">
    <source>
        <dbReference type="Pfam" id="PF01880"/>
    </source>
</evidence>
<dbReference type="Gene3D" id="2.60.40.730">
    <property type="entry name" value="SOR catalytic domain"/>
    <property type="match status" value="1"/>
</dbReference>
<evidence type="ECO:0000313" key="14">
    <source>
        <dbReference type="EMBL" id="MVN15464.1"/>
    </source>
</evidence>
<accession>A0A1Y4FUB3</accession>
<dbReference type="RefSeq" id="WP_087191057.1">
    <property type="nucleotide sequence ID" value="NZ_BAABZN010000001.1"/>
</dbReference>
<evidence type="ECO:0000256" key="6">
    <source>
        <dbReference type="ARBA" id="ARBA00022982"/>
    </source>
</evidence>
<evidence type="ECO:0000259" key="12">
    <source>
        <dbReference type="Pfam" id="PF06397"/>
    </source>
</evidence>
<reference evidence="14 18" key="5">
    <citation type="submission" date="2019-11" db="EMBL/GenBank/DDBJ databases">
        <title>Whole genome shotgun sequencing (WGS) data from Adlercreutzia equolifaciens ResAG-91, Eggerthella lenta MRI-F36, MRI-F37, MRI-F40, ResAG-49, ResAG-88, ResAG-121, ResAG-145, and Gordonibacter sp. ResAG-5, ResAG-26, ResAG-43, ResAG-50, ResAG-59.</title>
        <authorList>
            <person name="Stoll D.A."/>
            <person name="Danylec N."/>
            <person name="Franz C.M.A.P."/>
            <person name="Huch M."/>
        </authorList>
    </citation>
    <scope>NUCLEOTIDE SEQUENCE [LARGE SCALE GENOMIC DNA]</scope>
    <source>
        <strain evidence="14 18">ResAG-59</strain>
    </source>
</reference>
<dbReference type="GO" id="GO:0050605">
    <property type="term" value="F:superoxide reductase activity"/>
    <property type="evidence" value="ECO:0007669"/>
    <property type="project" value="UniProtKB-EC"/>
</dbReference>
<dbReference type="Proteomes" id="UP000468327">
    <property type="component" value="Unassembled WGS sequence"/>
</dbReference>
<evidence type="ECO:0000256" key="3">
    <source>
        <dbReference type="ARBA" id="ARBA00014839"/>
    </source>
</evidence>
<evidence type="ECO:0000313" key="13">
    <source>
        <dbReference type="EMBL" id="MSA95364.1"/>
    </source>
</evidence>
<name>A0A1Y4FUB3_9ACTN</name>
<dbReference type="Proteomes" id="UP000285258">
    <property type="component" value="Unassembled WGS sequence"/>
</dbReference>
<evidence type="ECO:0000256" key="2">
    <source>
        <dbReference type="ARBA" id="ARBA00012679"/>
    </source>
</evidence>
<dbReference type="EMBL" id="QIBW01000007">
    <property type="protein sequence ID" value="ROT89925.1"/>
    <property type="molecule type" value="Genomic_DNA"/>
</dbReference>
<dbReference type="InterPro" id="IPR051233">
    <property type="entry name" value="Desulfoferrodoxin_SOR"/>
</dbReference>
<protein>
    <recommendedName>
        <fullName evidence="3">Desulfoferrodoxin</fullName>
        <ecNumber evidence="2">1.15.1.2</ecNumber>
    </recommendedName>
    <alternativeName>
        <fullName evidence="9">Superoxide reductase</fullName>
    </alternativeName>
</protein>
<organism evidence="14 18">
    <name type="scientific">Gordonibacter urolithinfaciens</name>
    <dbReference type="NCBI Taxonomy" id="1335613"/>
    <lineage>
        <taxon>Bacteria</taxon>
        <taxon>Bacillati</taxon>
        <taxon>Actinomycetota</taxon>
        <taxon>Coriobacteriia</taxon>
        <taxon>Eggerthellales</taxon>
        <taxon>Eggerthellaceae</taxon>
        <taxon>Gordonibacter</taxon>
    </lineage>
</organism>
<dbReference type="InterPro" id="IPR002742">
    <property type="entry name" value="Desulfoferrodoxin_Fe-bd_dom"/>
</dbReference>
<reference evidence="16" key="1">
    <citation type="submission" date="2018-05" db="EMBL/GenBank/DDBJ databases">
        <title>Genome Sequencing of selected type strains of the family Eggerthellaceae.</title>
        <authorList>
            <person name="Danylec N."/>
            <person name="Stoll D.A."/>
            <person name="Doetsch A."/>
            <person name="Huch M."/>
        </authorList>
    </citation>
    <scope>NUCLEOTIDE SEQUENCE [LARGE SCALE GENOMIC DNA]</scope>
    <source>
        <strain evidence="16">DSM 27213</strain>
    </source>
</reference>
<dbReference type="GeneID" id="97354655"/>
<evidence type="ECO:0000256" key="4">
    <source>
        <dbReference type="ARBA" id="ARBA00022448"/>
    </source>
</evidence>
<evidence type="ECO:0000256" key="9">
    <source>
        <dbReference type="ARBA" id="ARBA00031398"/>
    </source>
</evidence>
<evidence type="ECO:0000313" key="16">
    <source>
        <dbReference type="Proteomes" id="UP000285258"/>
    </source>
</evidence>
<evidence type="ECO:0000313" key="17">
    <source>
        <dbReference type="Proteomes" id="UP000462865"/>
    </source>
</evidence>
<dbReference type="EC" id="1.15.1.2" evidence="2"/>
<dbReference type="SUPFAM" id="SSF49367">
    <property type="entry name" value="Superoxide reductase-like"/>
    <property type="match status" value="1"/>
</dbReference>
<keyword evidence="7" id="KW-0408">Iron</keyword>
<gene>
    <name evidence="15" type="ORF">DMP12_07365</name>
    <name evidence="13" type="ORF">GKG38_09930</name>
    <name evidence="14" type="ORF">GO738_08935</name>
</gene>
<evidence type="ECO:0000313" key="18">
    <source>
        <dbReference type="Proteomes" id="UP000468327"/>
    </source>
</evidence>
<evidence type="ECO:0000256" key="5">
    <source>
        <dbReference type="ARBA" id="ARBA00022723"/>
    </source>
</evidence>
<evidence type="ECO:0000256" key="10">
    <source>
        <dbReference type="ARBA" id="ARBA00047448"/>
    </source>
</evidence>
<keyword evidence="18" id="KW-1185">Reference proteome</keyword>
<keyword evidence="6" id="KW-0249">Electron transport</keyword>
<dbReference type="InterPro" id="IPR004462">
    <property type="entry name" value="Desulfoferrodoxin_N"/>
</dbReference>
<dbReference type="SUPFAM" id="SSF57802">
    <property type="entry name" value="Rubredoxin-like"/>
    <property type="match status" value="1"/>
</dbReference>